<evidence type="ECO:0000259" key="7">
    <source>
        <dbReference type="Pfam" id="PF00890"/>
    </source>
</evidence>
<sequence>MGNCSRRSFLKGGALVGGAAALSMLAGCAADPKPAGDSVESPSTQADAAAAQGGPWSWSVPPEPIADDSIAEVVDTDVLIIGAGCAGAGAAMYAGLNGIDAVVLQKSDKPRTNGVFLGMWNSPIDAENEITCDIPATMQMFSETYSNGRVNLKLFKRLLERTGEAADYLVKNIGPIGGSDPKVMEVGGHLCYWWDNGQGWDYRYDGWRAVIDREVELAEQNGVKVFYSTPAIMLTQGDDKTVTGAIGQREDGSYVKVNAAKGVLLATGDITDDQEMLRCYAPVMEGVPSMHGTPCNTGDGHKMGLWVGGRMDLAQHAIMMHYDPSSLSPITPPYSAAPWLHVNIYGERFMNENIDYQSSASSVAMQPQHTAFQIIDSNYAVNVNEYKNGFRSGTPEKFEAAVKAGSILKADTIEDLADQMRVDKDTLVATVARYNELVDKGVDEDFGMASEYFVLSPIKQAPFYAIERIPSVLATCGGLRCTDELKVLDNDDNVIPGLWVAGNVQGSMFGYDYPVTGFQGLSLGRALTGGILAVKSMVGTFDEAI</sequence>
<dbReference type="RefSeq" id="WP_114615227.1">
    <property type="nucleotide sequence ID" value="NZ_PPTO01000004.1"/>
</dbReference>
<evidence type="ECO:0000256" key="2">
    <source>
        <dbReference type="ARBA" id="ARBA00022630"/>
    </source>
</evidence>
<dbReference type="Pfam" id="PF00890">
    <property type="entry name" value="FAD_binding_2"/>
    <property type="match status" value="1"/>
</dbReference>
<dbReference type="PROSITE" id="PS51318">
    <property type="entry name" value="TAT"/>
    <property type="match status" value="1"/>
</dbReference>
<dbReference type="GO" id="GO:0033765">
    <property type="term" value="F:steroid dehydrogenase activity, acting on the CH-CH group of donors"/>
    <property type="evidence" value="ECO:0007669"/>
    <property type="project" value="UniProtKB-ARBA"/>
</dbReference>
<dbReference type="InterPro" id="IPR027477">
    <property type="entry name" value="Succ_DH/fumarate_Rdtase_cat_sf"/>
</dbReference>
<gene>
    <name evidence="8" type="ORF">C1881_03925</name>
</gene>
<dbReference type="PANTHER" id="PTHR43400">
    <property type="entry name" value="FUMARATE REDUCTASE"/>
    <property type="match status" value="1"/>
</dbReference>
<accession>A0A369LNT9</accession>
<keyword evidence="6" id="KW-0732">Signal</keyword>
<name>A0A369LNT9_9ACTN</name>
<dbReference type="SUPFAM" id="SSF56425">
    <property type="entry name" value="Succinate dehydrogenase/fumarate reductase flavoprotein, catalytic domain"/>
    <property type="match status" value="1"/>
</dbReference>
<dbReference type="InterPro" id="IPR006311">
    <property type="entry name" value="TAT_signal"/>
</dbReference>
<evidence type="ECO:0000313" key="8">
    <source>
        <dbReference type="EMBL" id="RDB59835.1"/>
    </source>
</evidence>
<dbReference type="Gene3D" id="3.90.700.10">
    <property type="entry name" value="Succinate dehydrogenase/fumarate reductase flavoprotein, catalytic domain"/>
    <property type="match status" value="1"/>
</dbReference>
<feature type="chain" id="PRO_5016678307" description="FAD-dependent oxidoreductase 2 FAD-binding domain-containing protein" evidence="6">
    <location>
        <begin position="30"/>
        <end position="545"/>
    </location>
</feature>
<dbReference type="InterPro" id="IPR003953">
    <property type="entry name" value="FAD-dep_OxRdtase_2_FAD-bd"/>
</dbReference>
<comment type="cofactor">
    <cofactor evidence="1">
        <name>FAD</name>
        <dbReference type="ChEBI" id="CHEBI:57692"/>
    </cofactor>
</comment>
<keyword evidence="3" id="KW-0274">FAD</keyword>
<dbReference type="Proteomes" id="UP000253975">
    <property type="component" value="Unassembled WGS sequence"/>
</dbReference>
<evidence type="ECO:0000313" key="9">
    <source>
        <dbReference type="Proteomes" id="UP000253975"/>
    </source>
</evidence>
<evidence type="ECO:0000256" key="5">
    <source>
        <dbReference type="SAM" id="MobiDB-lite"/>
    </source>
</evidence>
<evidence type="ECO:0000256" key="4">
    <source>
        <dbReference type="ARBA" id="ARBA00023002"/>
    </source>
</evidence>
<dbReference type="InterPro" id="IPR050315">
    <property type="entry name" value="FAD-oxidoreductase_2"/>
</dbReference>
<dbReference type="InterPro" id="IPR019546">
    <property type="entry name" value="TAT_signal_bac_arc"/>
</dbReference>
<dbReference type="Gene3D" id="3.50.50.60">
    <property type="entry name" value="FAD/NAD(P)-binding domain"/>
    <property type="match status" value="1"/>
</dbReference>
<dbReference type="PROSITE" id="PS51257">
    <property type="entry name" value="PROKAR_LIPOPROTEIN"/>
    <property type="match status" value="1"/>
</dbReference>
<feature type="signal peptide" evidence="6">
    <location>
        <begin position="1"/>
        <end position="29"/>
    </location>
</feature>
<dbReference type="PANTHER" id="PTHR43400:SF10">
    <property type="entry name" value="3-OXOSTEROID 1-DEHYDROGENASE"/>
    <property type="match status" value="1"/>
</dbReference>
<feature type="domain" description="FAD-dependent oxidoreductase 2 FAD-binding" evidence="7">
    <location>
        <begin position="77"/>
        <end position="511"/>
    </location>
</feature>
<keyword evidence="2" id="KW-0285">Flavoprotein</keyword>
<protein>
    <recommendedName>
        <fullName evidence="7">FAD-dependent oxidoreductase 2 FAD-binding domain-containing protein</fullName>
    </recommendedName>
</protein>
<dbReference type="GO" id="GO:0008202">
    <property type="term" value="P:steroid metabolic process"/>
    <property type="evidence" value="ECO:0007669"/>
    <property type="project" value="UniProtKB-ARBA"/>
</dbReference>
<dbReference type="EMBL" id="PPTO01000004">
    <property type="protein sequence ID" value="RDB59835.1"/>
    <property type="molecule type" value="Genomic_DNA"/>
</dbReference>
<dbReference type="Pfam" id="PF10518">
    <property type="entry name" value="TAT_signal"/>
    <property type="match status" value="1"/>
</dbReference>
<dbReference type="AlphaFoldDB" id="A0A369LNT9"/>
<evidence type="ECO:0000256" key="3">
    <source>
        <dbReference type="ARBA" id="ARBA00022827"/>
    </source>
</evidence>
<reference evidence="8 9" key="1">
    <citation type="journal article" date="2018" name="Elife">
        <title>Discovery and characterization of a prevalent human gut bacterial enzyme sufficient for the inactivation of a family of plant toxins.</title>
        <authorList>
            <person name="Koppel N."/>
            <person name="Bisanz J.E."/>
            <person name="Pandelia M.E."/>
            <person name="Turnbaugh P.J."/>
            <person name="Balskus E.P."/>
        </authorList>
    </citation>
    <scope>NUCLEOTIDE SEQUENCE [LARGE SCALE GENOMIC DNA]</scope>
    <source>
        <strain evidence="8 9">OB21 GAM31</strain>
    </source>
</reference>
<feature type="region of interest" description="Disordered" evidence="5">
    <location>
        <begin position="33"/>
        <end position="58"/>
    </location>
</feature>
<keyword evidence="4" id="KW-0560">Oxidoreductase</keyword>
<proteinExistence type="predicted"/>
<organism evidence="8 9">
    <name type="scientific">Slackia isoflavoniconvertens</name>
    <dbReference type="NCBI Taxonomy" id="572010"/>
    <lineage>
        <taxon>Bacteria</taxon>
        <taxon>Bacillati</taxon>
        <taxon>Actinomycetota</taxon>
        <taxon>Coriobacteriia</taxon>
        <taxon>Eggerthellales</taxon>
        <taxon>Eggerthellaceae</taxon>
        <taxon>Slackia</taxon>
    </lineage>
</organism>
<comment type="caution">
    <text evidence="8">The sequence shown here is derived from an EMBL/GenBank/DDBJ whole genome shotgun (WGS) entry which is preliminary data.</text>
</comment>
<dbReference type="InterPro" id="IPR036188">
    <property type="entry name" value="FAD/NAD-bd_sf"/>
</dbReference>
<dbReference type="SUPFAM" id="SSF51905">
    <property type="entry name" value="FAD/NAD(P)-binding domain"/>
    <property type="match status" value="1"/>
</dbReference>
<evidence type="ECO:0000256" key="6">
    <source>
        <dbReference type="SAM" id="SignalP"/>
    </source>
</evidence>
<evidence type="ECO:0000256" key="1">
    <source>
        <dbReference type="ARBA" id="ARBA00001974"/>
    </source>
</evidence>